<dbReference type="Proteomes" id="UP000176583">
    <property type="component" value="Unassembled WGS sequence"/>
</dbReference>
<proteinExistence type="predicted"/>
<comment type="caution">
    <text evidence="1">The sequence shown here is derived from an EMBL/GenBank/DDBJ whole genome shotgun (WGS) entry which is preliminary data.</text>
</comment>
<name>A0A1F4UHD7_UNCKA</name>
<evidence type="ECO:0000313" key="2">
    <source>
        <dbReference type="Proteomes" id="UP000176583"/>
    </source>
</evidence>
<organism evidence="1 2">
    <name type="scientific">candidate division WWE3 bacterium RBG_19FT_COMBO_53_11</name>
    <dbReference type="NCBI Taxonomy" id="1802613"/>
    <lineage>
        <taxon>Bacteria</taxon>
        <taxon>Katanobacteria</taxon>
    </lineage>
</organism>
<dbReference type="EMBL" id="MEUW01000021">
    <property type="protein sequence ID" value="OGC44385.1"/>
    <property type="molecule type" value="Genomic_DNA"/>
</dbReference>
<dbReference type="AlphaFoldDB" id="A0A1F4UHD7"/>
<dbReference type="SUPFAM" id="SSF54862">
    <property type="entry name" value="4Fe-4S ferredoxins"/>
    <property type="match status" value="1"/>
</dbReference>
<evidence type="ECO:0008006" key="3">
    <source>
        <dbReference type="Google" id="ProtNLM"/>
    </source>
</evidence>
<gene>
    <name evidence="1" type="ORF">A2V54_03350</name>
</gene>
<dbReference type="STRING" id="1802613.A2V54_03350"/>
<accession>A0A1F4UHD7</accession>
<evidence type="ECO:0000313" key="1">
    <source>
        <dbReference type="EMBL" id="OGC44385.1"/>
    </source>
</evidence>
<reference evidence="1 2" key="1">
    <citation type="journal article" date="2016" name="Nat. Commun.">
        <title>Thousands of microbial genomes shed light on interconnected biogeochemical processes in an aquifer system.</title>
        <authorList>
            <person name="Anantharaman K."/>
            <person name="Brown C.T."/>
            <person name="Hug L.A."/>
            <person name="Sharon I."/>
            <person name="Castelle C.J."/>
            <person name="Probst A.J."/>
            <person name="Thomas B.C."/>
            <person name="Singh A."/>
            <person name="Wilkins M.J."/>
            <person name="Karaoz U."/>
            <person name="Brodie E.L."/>
            <person name="Williams K.H."/>
            <person name="Hubbard S.S."/>
            <person name="Banfield J.F."/>
        </authorList>
    </citation>
    <scope>NUCLEOTIDE SEQUENCE [LARGE SCALE GENOMIC DNA]</scope>
</reference>
<sequence length="79" mass="8855">MPKILKPARMEKCTGCGLCELLASRLTKGKLSYSGSFLQIRKASSGQPYFKAIIDYGQKTDYPEVRDICPENCYDIEEG</sequence>
<protein>
    <recommendedName>
        <fullName evidence="3">4Fe-4S ferredoxin-type domain-containing protein</fullName>
    </recommendedName>
</protein>